<accession>A0A834MK97</accession>
<evidence type="ECO:0000313" key="1">
    <source>
        <dbReference type="EMBL" id="KAF7286271.1"/>
    </source>
</evidence>
<sequence>MVFSVTKPACRKSRAIVLSPTTYTHLYYLTGGVLGTEKPQTPKETLFGVAGVCGHFVSYEDFTRTKDPKTGQLLKIVNCARGYLLMNNQCLKSFGAL</sequence>
<dbReference type="Proteomes" id="UP000625711">
    <property type="component" value="Unassembled WGS sequence"/>
</dbReference>
<proteinExistence type="predicted"/>
<dbReference type="EMBL" id="JAACXV010000031">
    <property type="protein sequence ID" value="KAF7286271.1"/>
    <property type="molecule type" value="Genomic_DNA"/>
</dbReference>
<dbReference type="AlphaFoldDB" id="A0A834MK97"/>
<protein>
    <submittedName>
        <fullName evidence="1">Uncharacterized protein</fullName>
    </submittedName>
</protein>
<name>A0A834MK97_RHYFE</name>
<comment type="caution">
    <text evidence="1">The sequence shown here is derived from an EMBL/GenBank/DDBJ whole genome shotgun (WGS) entry which is preliminary data.</text>
</comment>
<organism evidence="1 2">
    <name type="scientific">Rhynchophorus ferrugineus</name>
    <name type="common">Red palm weevil</name>
    <name type="synonym">Curculio ferrugineus</name>
    <dbReference type="NCBI Taxonomy" id="354439"/>
    <lineage>
        <taxon>Eukaryota</taxon>
        <taxon>Metazoa</taxon>
        <taxon>Ecdysozoa</taxon>
        <taxon>Arthropoda</taxon>
        <taxon>Hexapoda</taxon>
        <taxon>Insecta</taxon>
        <taxon>Pterygota</taxon>
        <taxon>Neoptera</taxon>
        <taxon>Endopterygota</taxon>
        <taxon>Coleoptera</taxon>
        <taxon>Polyphaga</taxon>
        <taxon>Cucujiformia</taxon>
        <taxon>Curculionidae</taxon>
        <taxon>Dryophthorinae</taxon>
        <taxon>Rhynchophorus</taxon>
    </lineage>
</organism>
<gene>
    <name evidence="1" type="ORF">GWI33_006355</name>
</gene>
<keyword evidence="2" id="KW-1185">Reference proteome</keyword>
<evidence type="ECO:0000313" key="2">
    <source>
        <dbReference type="Proteomes" id="UP000625711"/>
    </source>
</evidence>
<reference evidence="1" key="1">
    <citation type="submission" date="2020-08" db="EMBL/GenBank/DDBJ databases">
        <title>Genome sequencing and assembly of the red palm weevil Rhynchophorus ferrugineus.</title>
        <authorList>
            <person name="Dias G.B."/>
            <person name="Bergman C.M."/>
            <person name="Manee M."/>
        </authorList>
    </citation>
    <scope>NUCLEOTIDE SEQUENCE</scope>
    <source>
        <strain evidence="1">AA-2017</strain>
        <tissue evidence="1">Whole larva</tissue>
    </source>
</reference>